<keyword evidence="7 9" id="KW-0472">Membrane</keyword>
<evidence type="ECO:0000313" key="12">
    <source>
        <dbReference type="EMBL" id="KAG2377838.1"/>
    </source>
</evidence>
<evidence type="ECO:0000256" key="7">
    <source>
        <dbReference type="ARBA" id="ARBA00023136"/>
    </source>
</evidence>
<dbReference type="Gene3D" id="1.20.1050.10">
    <property type="match status" value="1"/>
</dbReference>
<evidence type="ECO:0000259" key="11">
    <source>
        <dbReference type="Pfam" id="PF17171"/>
    </source>
</evidence>
<proteinExistence type="inferred from homology"/>
<evidence type="ECO:0000256" key="8">
    <source>
        <dbReference type="SAM" id="MobiDB-lite"/>
    </source>
</evidence>
<keyword evidence="5" id="KW-0653">Protein transport</keyword>
<comment type="subcellular location">
    <subcellularLocation>
        <location evidence="1">Mitochondrion outer membrane</location>
    </subcellularLocation>
</comment>
<dbReference type="InterPro" id="IPR050931">
    <property type="entry name" value="Mito_Protein_Transport_Metaxin"/>
</dbReference>
<dbReference type="Pfam" id="PF10568">
    <property type="entry name" value="Tom37"/>
    <property type="match status" value="1"/>
</dbReference>
<evidence type="ECO:0000256" key="1">
    <source>
        <dbReference type="ARBA" id="ARBA00004294"/>
    </source>
</evidence>
<keyword evidence="9" id="KW-0812">Transmembrane</keyword>
<feature type="domain" description="Metaxin glutathione S-transferase" evidence="11">
    <location>
        <begin position="265"/>
        <end position="305"/>
    </location>
</feature>
<sequence length="468" mass="54306">MFYHQSSSDLHHSSGTTTTATLPPSETACTTSNSITLYVSYDPSIVIKQSHFMLQQENMNHHHQHSILHPLNIDIYSNIIYSYLVFSNIKFQVKTSHPSHILSSLYSNHTSSNDIHFPILVHDYHEHHVVIYGMKEILNYLKSKGENLDSNLTLNEHATTTLQQIQTEIEAYSHIVHEKCLPFYLYSYWFRDDIYQTFTKDLYFNSMSRVVRWAYMWSERSRHCQLLKSLTNLKKIDEEQESFLSKYLLSKVSMEQNASIKLFLECLDSLSVLLGSTNRFFYGDSPSTLDAIAFGYLSSLYYPAIYMNVENHSQNSQLQGAMLITSIFNRYPNIQRWMNQIQEDYTMIEYNIHFQKLDVSTTTLDERNDSIPFSSSSSSSPSMAFQIASSPNRFIHKATSSESSSLVLKHDMAPNKRKYFTFVVISIIGFLFYLFKGIKIKVSSPVPEHQPPEIYYYDNQYEGIVSKK</sequence>
<evidence type="ECO:0008006" key="14">
    <source>
        <dbReference type="Google" id="ProtNLM"/>
    </source>
</evidence>
<dbReference type="Pfam" id="PF17171">
    <property type="entry name" value="GST_C_6"/>
    <property type="match status" value="1"/>
</dbReference>
<feature type="region of interest" description="Disordered" evidence="8">
    <location>
        <begin position="1"/>
        <end position="26"/>
    </location>
</feature>
<dbReference type="GO" id="GO:0015031">
    <property type="term" value="P:protein transport"/>
    <property type="evidence" value="ECO:0007669"/>
    <property type="project" value="UniProtKB-KW"/>
</dbReference>
<dbReference type="AlphaFoldDB" id="A0AA88GFY7"/>
<organism evidence="12 13">
    <name type="scientific">Naegleria lovaniensis</name>
    <name type="common">Amoeba</name>
    <dbReference type="NCBI Taxonomy" id="51637"/>
    <lineage>
        <taxon>Eukaryota</taxon>
        <taxon>Discoba</taxon>
        <taxon>Heterolobosea</taxon>
        <taxon>Tetramitia</taxon>
        <taxon>Eutetramitia</taxon>
        <taxon>Vahlkampfiidae</taxon>
        <taxon>Naegleria</taxon>
    </lineage>
</organism>
<feature type="transmembrane region" description="Helical" evidence="9">
    <location>
        <begin position="419"/>
        <end position="435"/>
    </location>
</feature>
<dbReference type="PANTHER" id="PTHR12289">
    <property type="entry name" value="METAXIN RELATED"/>
    <property type="match status" value="1"/>
</dbReference>
<comment type="similarity">
    <text evidence="2">Belongs to the metaxin family.</text>
</comment>
<name>A0AA88GFY7_NAELO</name>
<protein>
    <recommendedName>
        <fullName evidence="14">Metaxin</fullName>
    </recommendedName>
</protein>
<gene>
    <name evidence="12" type="ORF">C9374_008923</name>
</gene>
<keyword evidence="13" id="KW-1185">Reference proteome</keyword>
<dbReference type="PANTHER" id="PTHR12289:SF41">
    <property type="entry name" value="FAILED AXON CONNECTIONS-RELATED"/>
    <property type="match status" value="1"/>
</dbReference>
<dbReference type="InterPro" id="IPR033468">
    <property type="entry name" value="Metaxin_GST"/>
</dbReference>
<evidence type="ECO:0000256" key="9">
    <source>
        <dbReference type="SAM" id="Phobius"/>
    </source>
</evidence>
<evidence type="ECO:0000256" key="4">
    <source>
        <dbReference type="ARBA" id="ARBA00022787"/>
    </source>
</evidence>
<keyword evidence="9" id="KW-1133">Transmembrane helix</keyword>
<dbReference type="GO" id="GO:0007005">
    <property type="term" value="P:mitochondrion organization"/>
    <property type="evidence" value="ECO:0007669"/>
    <property type="project" value="TreeGrafter"/>
</dbReference>
<dbReference type="InterPro" id="IPR036282">
    <property type="entry name" value="Glutathione-S-Trfase_C_sf"/>
</dbReference>
<dbReference type="EMBL" id="PYSW02000036">
    <property type="protein sequence ID" value="KAG2377838.1"/>
    <property type="molecule type" value="Genomic_DNA"/>
</dbReference>
<feature type="compositionally biased region" description="Low complexity" evidence="8">
    <location>
        <begin position="13"/>
        <end position="26"/>
    </location>
</feature>
<keyword evidence="6" id="KW-0496">Mitochondrion</keyword>
<evidence type="ECO:0000256" key="3">
    <source>
        <dbReference type="ARBA" id="ARBA00022448"/>
    </source>
</evidence>
<dbReference type="SUPFAM" id="SSF47616">
    <property type="entry name" value="GST C-terminal domain-like"/>
    <property type="match status" value="1"/>
</dbReference>
<dbReference type="GO" id="GO:0001401">
    <property type="term" value="C:SAM complex"/>
    <property type="evidence" value="ECO:0007669"/>
    <property type="project" value="InterPro"/>
</dbReference>
<feature type="domain" description="Mitochondrial outer membrane transport complex Sam37/metaxin N-terminal" evidence="10">
    <location>
        <begin position="107"/>
        <end position="217"/>
    </location>
</feature>
<accession>A0AA88GFY7</accession>
<evidence type="ECO:0000313" key="13">
    <source>
        <dbReference type="Proteomes" id="UP000816034"/>
    </source>
</evidence>
<keyword evidence="3" id="KW-0813">Transport</keyword>
<evidence type="ECO:0000256" key="6">
    <source>
        <dbReference type="ARBA" id="ARBA00023128"/>
    </source>
</evidence>
<evidence type="ECO:0000256" key="5">
    <source>
        <dbReference type="ARBA" id="ARBA00022927"/>
    </source>
</evidence>
<reference evidence="12 13" key="1">
    <citation type="journal article" date="2018" name="BMC Genomics">
        <title>The genome of Naegleria lovaniensis, the basis for a comparative approach to unravel pathogenicity factors of the human pathogenic amoeba N. fowleri.</title>
        <authorList>
            <person name="Liechti N."/>
            <person name="Schurch N."/>
            <person name="Bruggmann R."/>
            <person name="Wittwer M."/>
        </authorList>
    </citation>
    <scope>NUCLEOTIDE SEQUENCE [LARGE SCALE GENOMIC DNA]</scope>
    <source>
        <strain evidence="12 13">ATCC 30569</strain>
    </source>
</reference>
<comment type="caution">
    <text evidence="12">The sequence shown here is derived from an EMBL/GenBank/DDBJ whole genome shotgun (WGS) entry which is preliminary data.</text>
</comment>
<dbReference type="InterPro" id="IPR019564">
    <property type="entry name" value="Sam37/metaxin_N"/>
</dbReference>
<dbReference type="Proteomes" id="UP000816034">
    <property type="component" value="Unassembled WGS sequence"/>
</dbReference>
<evidence type="ECO:0000256" key="2">
    <source>
        <dbReference type="ARBA" id="ARBA00009170"/>
    </source>
</evidence>
<evidence type="ECO:0000259" key="10">
    <source>
        <dbReference type="Pfam" id="PF10568"/>
    </source>
</evidence>
<dbReference type="GeneID" id="68101377"/>
<keyword evidence="4" id="KW-1000">Mitochondrion outer membrane</keyword>
<dbReference type="RefSeq" id="XP_044545100.1">
    <property type="nucleotide sequence ID" value="XM_044699053.1"/>
</dbReference>